<proteinExistence type="predicted"/>
<name>A0ABW2FJG2_9BACL</name>
<organism evidence="1 2">
    <name type="scientific">Cohnella cellulosilytica</name>
    <dbReference type="NCBI Taxonomy" id="986710"/>
    <lineage>
        <taxon>Bacteria</taxon>
        <taxon>Bacillati</taxon>
        <taxon>Bacillota</taxon>
        <taxon>Bacilli</taxon>
        <taxon>Bacillales</taxon>
        <taxon>Paenibacillaceae</taxon>
        <taxon>Cohnella</taxon>
    </lineage>
</organism>
<evidence type="ECO:0000313" key="2">
    <source>
        <dbReference type="Proteomes" id="UP001596378"/>
    </source>
</evidence>
<sequence>MINEYEGWKKFKDVNNDFFSYLDELQTMDIETKDFLYHFPVFVGYVNMSRFLFLYDLYKKVNELNGHIADVGTFKGATLLFFTKLVKLFENYTSTQVHGFDWFMGMNPDAGANSTYKGDYETLLKLIKLQKLEDISIVHKMDITKELRGYFEQHPYLRYKIVLIDCGIKEVLDSALEHFWPRLVPGGILIMDHYNAEVSKDESEIVEKYIGSNYVRQVSFSRSPTCYVVKEK</sequence>
<dbReference type="Proteomes" id="UP001596378">
    <property type="component" value="Unassembled WGS sequence"/>
</dbReference>
<dbReference type="GO" id="GO:0008168">
    <property type="term" value="F:methyltransferase activity"/>
    <property type="evidence" value="ECO:0007669"/>
    <property type="project" value="UniProtKB-KW"/>
</dbReference>
<protein>
    <submittedName>
        <fullName evidence="1">Class I SAM-dependent methyltransferase</fullName>
        <ecNumber evidence="1">2.1.1.-</ecNumber>
    </submittedName>
</protein>
<dbReference type="Gene3D" id="3.40.50.150">
    <property type="entry name" value="Vaccinia Virus protein VP39"/>
    <property type="match status" value="1"/>
</dbReference>
<dbReference type="InterPro" id="IPR029063">
    <property type="entry name" value="SAM-dependent_MTases_sf"/>
</dbReference>
<dbReference type="SUPFAM" id="SSF53335">
    <property type="entry name" value="S-adenosyl-L-methionine-dependent methyltransferases"/>
    <property type="match status" value="1"/>
</dbReference>
<dbReference type="EC" id="2.1.1.-" evidence="1"/>
<keyword evidence="1" id="KW-0489">Methyltransferase</keyword>
<dbReference type="RefSeq" id="WP_378048971.1">
    <property type="nucleotide sequence ID" value="NZ_JBHMDN010000019.1"/>
</dbReference>
<keyword evidence="1" id="KW-0808">Transferase</keyword>
<gene>
    <name evidence="1" type="ORF">ACFQMJ_32535</name>
</gene>
<keyword evidence="2" id="KW-1185">Reference proteome</keyword>
<comment type="caution">
    <text evidence="1">The sequence shown here is derived from an EMBL/GenBank/DDBJ whole genome shotgun (WGS) entry which is preliminary data.</text>
</comment>
<evidence type="ECO:0000313" key="1">
    <source>
        <dbReference type="EMBL" id="MFC7153276.1"/>
    </source>
</evidence>
<dbReference type="Pfam" id="PF13578">
    <property type="entry name" value="Methyltransf_24"/>
    <property type="match status" value="1"/>
</dbReference>
<dbReference type="GO" id="GO:0032259">
    <property type="term" value="P:methylation"/>
    <property type="evidence" value="ECO:0007669"/>
    <property type="project" value="UniProtKB-KW"/>
</dbReference>
<reference evidence="2" key="1">
    <citation type="journal article" date="2019" name="Int. J. Syst. Evol. Microbiol.">
        <title>The Global Catalogue of Microorganisms (GCM) 10K type strain sequencing project: providing services to taxonomists for standard genome sequencing and annotation.</title>
        <authorList>
            <consortium name="The Broad Institute Genomics Platform"/>
            <consortium name="The Broad Institute Genome Sequencing Center for Infectious Disease"/>
            <person name="Wu L."/>
            <person name="Ma J."/>
        </authorList>
    </citation>
    <scope>NUCLEOTIDE SEQUENCE [LARGE SCALE GENOMIC DNA]</scope>
    <source>
        <strain evidence="2">KCTC 12907</strain>
    </source>
</reference>
<accession>A0ABW2FJG2</accession>
<dbReference type="EMBL" id="JBHTAI010000032">
    <property type="protein sequence ID" value="MFC7153276.1"/>
    <property type="molecule type" value="Genomic_DNA"/>
</dbReference>